<dbReference type="EMBL" id="QFFZ01000011">
    <property type="protein sequence ID" value="TEB11772.1"/>
    <property type="molecule type" value="Genomic_DNA"/>
</dbReference>
<feature type="domain" description="Reverse transcriptase" evidence="1">
    <location>
        <begin position="1"/>
        <end position="93"/>
    </location>
</feature>
<dbReference type="PROSITE" id="PS50878">
    <property type="entry name" value="RT_POL"/>
    <property type="match status" value="1"/>
</dbReference>
<dbReference type="InterPro" id="IPR000477">
    <property type="entry name" value="RT_dom"/>
</dbReference>
<name>A0A4Y7RSX9_9FIRM</name>
<dbReference type="SUPFAM" id="SSF56672">
    <property type="entry name" value="DNA/RNA polymerases"/>
    <property type="match status" value="1"/>
</dbReference>
<reference evidence="2 3" key="1">
    <citation type="journal article" date="2018" name="Environ. Microbiol.">
        <title>Novel energy conservation strategies and behaviour of Pelotomaculum schinkii driving syntrophic propionate catabolism.</title>
        <authorList>
            <person name="Hidalgo-Ahumada C.A.P."/>
            <person name="Nobu M.K."/>
            <person name="Narihiro T."/>
            <person name="Tamaki H."/>
            <person name="Liu W.T."/>
            <person name="Kamagata Y."/>
            <person name="Stams A.J.M."/>
            <person name="Imachi H."/>
            <person name="Sousa D.Z."/>
        </authorList>
    </citation>
    <scope>NUCLEOTIDE SEQUENCE [LARGE SCALE GENOMIC DNA]</scope>
    <source>
        <strain evidence="2 3">MGP</strain>
    </source>
</reference>
<sequence length="93" mass="10647">MVDIDLAKYFDTVNQDKLMSLVARKVKDKRVLRLIRLYLKSGVMLNGVVIYTEEGVPQGGLCKASHKPPWTKPLTASFYGEIKKFILQLNDKY</sequence>
<evidence type="ECO:0000313" key="3">
    <source>
        <dbReference type="Proteomes" id="UP000297597"/>
    </source>
</evidence>
<dbReference type="PANTHER" id="PTHR34047">
    <property type="entry name" value="NUCLEAR INTRON MATURASE 1, MITOCHONDRIAL-RELATED"/>
    <property type="match status" value="1"/>
</dbReference>
<gene>
    <name evidence="2" type="primary">ltrA_2</name>
    <name evidence="2" type="ORF">Pmgp_01350</name>
</gene>
<evidence type="ECO:0000313" key="2">
    <source>
        <dbReference type="EMBL" id="TEB11772.1"/>
    </source>
</evidence>
<keyword evidence="3" id="KW-1185">Reference proteome</keyword>
<evidence type="ECO:0000259" key="1">
    <source>
        <dbReference type="PROSITE" id="PS50878"/>
    </source>
</evidence>
<proteinExistence type="predicted"/>
<organism evidence="2 3">
    <name type="scientific">Pelotomaculum propionicicum</name>
    <dbReference type="NCBI Taxonomy" id="258475"/>
    <lineage>
        <taxon>Bacteria</taxon>
        <taxon>Bacillati</taxon>
        <taxon>Bacillota</taxon>
        <taxon>Clostridia</taxon>
        <taxon>Eubacteriales</taxon>
        <taxon>Desulfotomaculaceae</taxon>
        <taxon>Pelotomaculum</taxon>
    </lineage>
</organism>
<protein>
    <submittedName>
        <fullName evidence="2">Group II intron-encoded protein LtrA</fullName>
    </submittedName>
</protein>
<dbReference type="InterPro" id="IPR051083">
    <property type="entry name" value="GrpII_Intron_Splice-Mob/Def"/>
</dbReference>
<dbReference type="InterPro" id="IPR043502">
    <property type="entry name" value="DNA/RNA_pol_sf"/>
</dbReference>
<comment type="caution">
    <text evidence="2">The sequence shown here is derived from an EMBL/GenBank/DDBJ whole genome shotgun (WGS) entry which is preliminary data.</text>
</comment>
<accession>A0A4Y7RSX9</accession>
<dbReference type="Proteomes" id="UP000297597">
    <property type="component" value="Unassembled WGS sequence"/>
</dbReference>
<dbReference type="AlphaFoldDB" id="A0A4Y7RSX9"/>
<dbReference type="PANTHER" id="PTHR34047:SF8">
    <property type="entry name" value="PROTEIN YKFC"/>
    <property type="match status" value="1"/>
</dbReference>